<dbReference type="Proteomes" id="UP000026900">
    <property type="component" value="Segment"/>
</dbReference>
<feature type="region of interest" description="Disordered" evidence="1">
    <location>
        <begin position="385"/>
        <end position="405"/>
    </location>
</feature>
<evidence type="ECO:0000256" key="1">
    <source>
        <dbReference type="SAM" id="MobiDB-lite"/>
    </source>
</evidence>
<evidence type="ECO:0000313" key="3">
    <source>
        <dbReference type="Proteomes" id="UP000026900"/>
    </source>
</evidence>
<evidence type="ECO:0000313" key="2">
    <source>
        <dbReference type="EMBL" id="AHZ10256.1"/>
    </source>
</evidence>
<keyword evidence="3" id="KW-1185">Reference proteome</keyword>
<dbReference type="RefSeq" id="YP_009036687.1">
    <property type="nucleotide sequence ID" value="NC_024213.1"/>
</dbReference>
<dbReference type="GeneID" id="19526238"/>
<proteinExistence type="predicted"/>
<protein>
    <submittedName>
        <fullName evidence="2">Uncharacterized protein</fullName>
    </submittedName>
</protein>
<organism evidence="2 3">
    <name type="scientific">Bacillus phage Hakuna</name>
    <dbReference type="NCBI Taxonomy" id="1486659"/>
    <lineage>
        <taxon>Viruses</taxon>
        <taxon>Duplodnaviria</taxon>
        <taxon>Heunggongvirae</taxon>
        <taxon>Uroviricota</taxon>
        <taxon>Caudoviricetes</taxon>
        <taxon>Herelleviridae</taxon>
        <taxon>Bastillevirinae</taxon>
        <taxon>Wphvirus</taxon>
        <taxon>Wphvirus hakuna</taxon>
    </lineage>
</organism>
<reference evidence="3" key="1">
    <citation type="submission" date="2014-09" db="EMBL/GenBank/DDBJ databases">
        <authorList>
            <person name="Sauder A.B."/>
            <person name="McKenzie Q.R."/>
            <person name="Temple L.M."/>
            <person name="Alexis B.K."/>
            <person name="Al-Atrache Z."/>
            <person name="Lewis L.O."/>
            <person name="Loesser-Casey K.E."/>
            <person name="Mitchell K.J."/>
        </authorList>
    </citation>
    <scope>NUCLEOTIDE SEQUENCE [LARGE SCALE GENOMIC DNA]</scope>
</reference>
<dbReference type="KEGG" id="vg:19526238"/>
<name>A0A024B265_9CAUD</name>
<accession>A0A024B265</accession>
<dbReference type="EMBL" id="KJ489399">
    <property type="protein sequence ID" value="AHZ10256.1"/>
    <property type="molecule type" value="Genomic_DNA"/>
</dbReference>
<sequence length="405" mass="47393">MTKMYIPDKLKVGFQSRDDTYSGKLSYITYYDEKGVLRKENSWKGWIREELGIMELDNKPTEGFVINRSGGGVPKWSERKAFIRVWHPEGFEFEIDLDNLMFILAHCSVTKGKGIEGKLILAWEGQQLYLLPIESDVYQTMSAYSAVIKKLEFVEPKDLKIGYTYIDTKKQEEWVYIGRFIKYSSPSNSSYGWRNDEQKRKNVYGTKAKQWFFAKKSSWTKNGWTIASRSNVKDFFCEEADWGCVQDFTVFEKMMDSSTEISEVKIWEPEYYEIDVEEIMSYLASYEGYRSADSFAFHLEGDRAAECHYRVERRQKYQYTIRHKDSPQEPEYEYAICKTRVLGGHESMGCTYSLTENALREKLANEYKPYMLLVRHASGNPFKVYGGSKERNKQLAEETGANSQY</sequence>